<dbReference type="InterPro" id="IPR002319">
    <property type="entry name" value="Phenylalanyl-tRNA_Synthase"/>
</dbReference>
<keyword evidence="17" id="KW-1185">Reference proteome</keyword>
<dbReference type="RefSeq" id="WP_045798908.1">
    <property type="nucleotide sequence ID" value="NZ_LAOI01000001.1"/>
</dbReference>
<proteinExistence type="inferred from homology"/>
<evidence type="ECO:0000256" key="10">
    <source>
        <dbReference type="ARBA" id="ARBA00022917"/>
    </source>
</evidence>
<evidence type="ECO:0000256" key="13">
    <source>
        <dbReference type="HAMAP-Rule" id="MF_00281"/>
    </source>
</evidence>
<evidence type="ECO:0000256" key="14">
    <source>
        <dbReference type="SAM" id="Coils"/>
    </source>
</evidence>
<dbReference type="SUPFAM" id="SSF55681">
    <property type="entry name" value="Class II aaRS and biotin synthetases"/>
    <property type="match status" value="1"/>
</dbReference>
<dbReference type="InterPro" id="IPR004188">
    <property type="entry name" value="Phe-tRNA_ligase_II_N"/>
</dbReference>
<evidence type="ECO:0000256" key="5">
    <source>
        <dbReference type="ARBA" id="ARBA00022598"/>
    </source>
</evidence>
<keyword evidence="4 13" id="KW-0963">Cytoplasm</keyword>
<gene>
    <name evidence="13 16" type="primary">pheS</name>
    <name evidence="16" type="ORF">RBEAN4_0690</name>
</gene>
<dbReference type="GO" id="GO:0004826">
    <property type="term" value="F:phenylalanine-tRNA ligase activity"/>
    <property type="evidence" value="ECO:0007669"/>
    <property type="project" value="UniProtKB-UniRule"/>
</dbReference>
<dbReference type="PROSITE" id="PS50862">
    <property type="entry name" value="AA_TRNA_LIGASE_II"/>
    <property type="match status" value="1"/>
</dbReference>
<dbReference type="PANTHER" id="PTHR11538">
    <property type="entry name" value="PHENYLALANYL-TRNA SYNTHETASE"/>
    <property type="match status" value="1"/>
</dbReference>
<sequence length="349" mass="40515">MDNIETILRLAEEKILLVQSLKVLQEYKVEFLGKNGIVTNELKKLGSLSEQDRKEFGLKINKLKEEIQNIIKAKEEILEEEELNLKLSSDKIDLSLPARRYKQGSIHPITQCMEELIQVFAKFGFSIEDGPNIENDFHNFTALNFEDDHPARQMHDTFYLKGQENDKPMLLRTHTSTVQIRAMKNGKPPFRFIAPGRTYRSDSDMTHTPMFHQIEGLVIDKDINMGHLKYVITEFIRCFFENSNIELRFRPSFFPFTEPSAEVDIRMSKTDKWLEVLGCGMVHPNVLKNVGIDNSQYQGFAFGLGVERFAMLKYNIKDLRQFFEGNMRWLKHYSFSSFDIPNLAGGLTK</sequence>
<dbReference type="FunFam" id="3.30.930.10:FF:000003">
    <property type="entry name" value="Phenylalanine--tRNA ligase alpha subunit"/>
    <property type="match status" value="1"/>
</dbReference>
<dbReference type="Proteomes" id="UP000033661">
    <property type="component" value="Unassembled WGS sequence"/>
</dbReference>
<dbReference type="Pfam" id="PF01409">
    <property type="entry name" value="tRNA-synt_2d"/>
    <property type="match status" value="1"/>
</dbReference>
<protein>
    <recommendedName>
        <fullName evidence="13">Phenylalanine--tRNA ligase alpha subunit</fullName>
        <ecNumber evidence="13">6.1.1.20</ecNumber>
    </recommendedName>
    <alternativeName>
        <fullName evidence="13">Phenylalanyl-tRNA synthetase alpha subunit</fullName>
        <shortName evidence="13">PheRS</shortName>
    </alternativeName>
</protein>
<feature type="domain" description="Aminoacyl-transfer RNA synthetases class-II family profile" evidence="15">
    <location>
        <begin position="118"/>
        <end position="312"/>
    </location>
</feature>
<evidence type="ECO:0000256" key="4">
    <source>
        <dbReference type="ARBA" id="ARBA00022490"/>
    </source>
</evidence>
<dbReference type="InterPro" id="IPR010978">
    <property type="entry name" value="tRNA-bd_arm"/>
</dbReference>
<evidence type="ECO:0000256" key="1">
    <source>
        <dbReference type="ARBA" id="ARBA00004496"/>
    </source>
</evidence>
<dbReference type="Gene3D" id="3.30.930.10">
    <property type="entry name" value="Bira Bifunctional Protein, Domain 2"/>
    <property type="match status" value="1"/>
</dbReference>
<dbReference type="EC" id="6.1.1.20" evidence="13"/>
<keyword evidence="5 13" id="KW-0436">Ligase</keyword>
<accession>A0A0F3QE57</accession>
<comment type="cofactor">
    <cofactor evidence="13">
        <name>Mg(2+)</name>
        <dbReference type="ChEBI" id="CHEBI:18420"/>
    </cofactor>
    <text evidence="13">Binds 2 magnesium ions per tetramer.</text>
</comment>
<dbReference type="PANTHER" id="PTHR11538:SF41">
    <property type="entry name" value="PHENYLALANINE--TRNA LIGASE, MITOCHONDRIAL"/>
    <property type="match status" value="1"/>
</dbReference>
<dbReference type="GO" id="GO:0000049">
    <property type="term" value="F:tRNA binding"/>
    <property type="evidence" value="ECO:0007669"/>
    <property type="project" value="InterPro"/>
</dbReference>
<evidence type="ECO:0000256" key="9">
    <source>
        <dbReference type="ARBA" id="ARBA00022842"/>
    </source>
</evidence>
<evidence type="ECO:0000313" key="17">
    <source>
        <dbReference type="Proteomes" id="UP000033661"/>
    </source>
</evidence>
<dbReference type="EMBL" id="LAOI01000001">
    <property type="protein sequence ID" value="KJV89709.1"/>
    <property type="molecule type" value="Genomic_DNA"/>
</dbReference>
<feature type="coiled-coil region" evidence="14">
    <location>
        <begin position="53"/>
        <end position="91"/>
    </location>
</feature>
<evidence type="ECO:0000256" key="11">
    <source>
        <dbReference type="ARBA" id="ARBA00023146"/>
    </source>
</evidence>
<dbReference type="InterPro" id="IPR006195">
    <property type="entry name" value="aa-tRNA-synth_II"/>
</dbReference>
<keyword evidence="8 13" id="KW-0067">ATP-binding</keyword>
<dbReference type="InterPro" id="IPR004529">
    <property type="entry name" value="Phe-tRNA-synth_IIc_asu"/>
</dbReference>
<feature type="binding site" evidence="13">
    <location>
        <position position="258"/>
    </location>
    <ligand>
        <name>Mg(2+)</name>
        <dbReference type="ChEBI" id="CHEBI:18420"/>
        <note>shared with beta subunit</note>
    </ligand>
</feature>
<dbReference type="HAMAP" id="MF_00281">
    <property type="entry name" value="Phe_tRNA_synth_alpha1"/>
    <property type="match status" value="1"/>
</dbReference>
<dbReference type="GO" id="GO:0005524">
    <property type="term" value="F:ATP binding"/>
    <property type="evidence" value="ECO:0007669"/>
    <property type="project" value="UniProtKB-UniRule"/>
</dbReference>
<evidence type="ECO:0000256" key="12">
    <source>
        <dbReference type="ARBA" id="ARBA00049255"/>
    </source>
</evidence>
<dbReference type="NCBIfam" id="TIGR00468">
    <property type="entry name" value="pheS"/>
    <property type="match status" value="1"/>
</dbReference>
<reference evidence="16 17" key="1">
    <citation type="submission" date="2015-02" db="EMBL/GenBank/DDBJ databases">
        <title>Genome Sequencing of Rickettsiales.</title>
        <authorList>
            <person name="Daugherty S.C."/>
            <person name="Su Q."/>
            <person name="Abolude K."/>
            <person name="Beier-Sexton M."/>
            <person name="Carlyon J.A."/>
            <person name="Carter R."/>
            <person name="Day N.P."/>
            <person name="Dumler S.J."/>
            <person name="Dyachenko V."/>
            <person name="Godinez A."/>
            <person name="Kurtti T.J."/>
            <person name="Lichay M."/>
            <person name="Mullins K.E."/>
            <person name="Ott S."/>
            <person name="Pappas-Brown V."/>
            <person name="Paris D.H."/>
            <person name="Patel P."/>
            <person name="Richards A.L."/>
            <person name="Sadzewicz L."/>
            <person name="Sears K."/>
            <person name="Seidman D."/>
            <person name="Sengamalay N."/>
            <person name="Stenos J."/>
            <person name="Tallon L.J."/>
            <person name="Vincent G."/>
            <person name="Fraser C.M."/>
            <person name="Munderloh U."/>
            <person name="Dunning-Hotopp J.C."/>
        </authorList>
    </citation>
    <scope>NUCLEOTIDE SEQUENCE [LARGE SCALE GENOMIC DNA]</scope>
    <source>
        <strain evidence="16 17">RML An4</strain>
    </source>
</reference>
<keyword evidence="9 13" id="KW-0460">Magnesium</keyword>
<evidence type="ECO:0000256" key="7">
    <source>
        <dbReference type="ARBA" id="ARBA00022741"/>
    </source>
</evidence>
<dbReference type="SUPFAM" id="SSF46589">
    <property type="entry name" value="tRNA-binding arm"/>
    <property type="match status" value="1"/>
</dbReference>
<evidence type="ECO:0000256" key="2">
    <source>
        <dbReference type="ARBA" id="ARBA00010207"/>
    </source>
</evidence>
<comment type="catalytic activity">
    <reaction evidence="12 13">
        <text>tRNA(Phe) + L-phenylalanine + ATP = L-phenylalanyl-tRNA(Phe) + AMP + diphosphate + H(+)</text>
        <dbReference type="Rhea" id="RHEA:19413"/>
        <dbReference type="Rhea" id="RHEA-COMP:9668"/>
        <dbReference type="Rhea" id="RHEA-COMP:9699"/>
        <dbReference type="ChEBI" id="CHEBI:15378"/>
        <dbReference type="ChEBI" id="CHEBI:30616"/>
        <dbReference type="ChEBI" id="CHEBI:33019"/>
        <dbReference type="ChEBI" id="CHEBI:58095"/>
        <dbReference type="ChEBI" id="CHEBI:78442"/>
        <dbReference type="ChEBI" id="CHEBI:78531"/>
        <dbReference type="ChEBI" id="CHEBI:456215"/>
        <dbReference type="EC" id="6.1.1.20"/>
    </reaction>
</comment>
<dbReference type="Pfam" id="PF02912">
    <property type="entry name" value="Phe_tRNA-synt_N"/>
    <property type="match status" value="1"/>
</dbReference>
<comment type="caution">
    <text evidence="16">The sequence shown here is derived from an EMBL/GenBank/DDBJ whole genome shotgun (WGS) entry which is preliminary data.</text>
</comment>
<organism evidence="16 17">
    <name type="scientific">Rickettsia bellii str. RML An4</name>
    <dbReference type="NCBI Taxonomy" id="1359193"/>
    <lineage>
        <taxon>Bacteria</taxon>
        <taxon>Pseudomonadati</taxon>
        <taxon>Pseudomonadota</taxon>
        <taxon>Alphaproteobacteria</taxon>
        <taxon>Rickettsiales</taxon>
        <taxon>Rickettsiaceae</taxon>
        <taxon>Rickettsieae</taxon>
        <taxon>Rickettsia</taxon>
        <taxon>belli group</taxon>
    </lineage>
</organism>
<keyword evidence="6 13" id="KW-0479">Metal-binding</keyword>
<evidence type="ECO:0000259" key="15">
    <source>
        <dbReference type="PROSITE" id="PS50862"/>
    </source>
</evidence>
<dbReference type="CDD" id="cd00496">
    <property type="entry name" value="PheRS_alpha_core"/>
    <property type="match status" value="1"/>
</dbReference>
<dbReference type="InterPro" id="IPR045864">
    <property type="entry name" value="aa-tRNA-synth_II/BPL/LPL"/>
</dbReference>
<comment type="similarity">
    <text evidence="2 13">Belongs to the class-II aminoacyl-tRNA synthetase family. Phe-tRNA synthetase alpha subunit type 1 subfamily.</text>
</comment>
<comment type="subunit">
    <text evidence="3 13">Tetramer of two alpha and two beta subunits.</text>
</comment>
<keyword evidence="11 13" id="KW-0030">Aminoacyl-tRNA synthetase</keyword>
<dbReference type="AlphaFoldDB" id="A0A0F3QE57"/>
<dbReference type="GO" id="GO:0006432">
    <property type="term" value="P:phenylalanyl-tRNA aminoacylation"/>
    <property type="evidence" value="ECO:0007669"/>
    <property type="project" value="UniProtKB-UniRule"/>
</dbReference>
<evidence type="ECO:0000256" key="3">
    <source>
        <dbReference type="ARBA" id="ARBA00011209"/>
    </source>
</evidence>
<dbReference type="InterPro" id="IPR022911">
    <property type="entry name" value="Phe_tRNA_ligase_alpha1_bac"/>
</dbReference>
<keyword evidence="10 13" id="KW-0648">Protein biosynthesis</keyword>
<evidence type="ECO:0000313" key="16">
    <source>
        <dbReference type="EMBL" id="KJV89709.1"/>
    </source>
</evidence>
<evidence type="ECO:0000256" key="8">
    <source>
        <dbReference type="ARBA" id="ARBA00022840"/>
    </source>
</evidence>
<dbReference type="PATRIC" id="fig|1359193.3.peg.673"/>
<dbReference type="GO" id="GO:0005737">
    <property type="term" value="C:cytoplasm"/>
    <property type="evidence" value="ECO:0007669"/>
    <property type="project" value="UniProtKB-SubCell"/>
</dbReference>
<keyword evidence="14" id="KW-0175">Coiled coil</keyword>
<evidence type="ECO:0000256" key="6">
    <source>
        <dbReference type="ARBA" id="ARBA00022723"/>
    </source>
</evidence>
<keyword evidence="7 13" id="KW-0547">Nucleotide-binding</keyword>
<comment type="subcellular location">
    <subcellularLocation>
        <location evidence="1 13">Cytoplasm</location>
    </subcellularLocation>
</comment>
<name>A0A0F3QE57_RICBE</name>
<dbReference type="GO" id="GO:0000287">
    <property type="term" value="F:magnesium ion binding"/>
    <property type="evidence" value="ECO:0007669"/>
    <property type="project" value="UniProtKB-UniRule"/>
</dbReference>